<accession>A0A225W558</accession>
<name>A0A225W558_9STRA</name>
<evidence type="ECO:0000313" key="1">
    <source>
        <dbReference type="EMBL" id="OWZ12000.1"/>
    </source>
</evidence>
<gene>
    <name evidence="1" type="ORF">PHMEG_00014903</name>
</gene>
<dbReference type="EMBL" id="NBNE01001972">
    <property type="protein sequence ID" value="OWZ12000.1"/>
    <property type="molecule type" value="Genomic_DNA"/>
</dbReference>
<keyword evidence="2" id="KW-1185">Reference proteome</keyword>
<comment type="caution">
    <text evidence="1">The sequence shown here is derived from an EMBL/GenBank/DDBJ whole genome shotgun (WGS) entry which is preliminary data.</text>
</comment>
<dbReference type="OrthoDB" id="129312at2759"/>
<proteinExistence type="predicted"/>
<evidence type="ECO:0000313" key="2">
    <source>
        <dbReference type="Proteomes" id="UP000198211"/>
    </source>
</evidence>
<dbReference type="AlphaFoldDB" id="A0A225W558"/>
<organism evidence="1 2">
    <name type="scientific">Phytophthora megakarya</name>
    <dbReference type="NCBI Taxonomy" id="4795"/>
    <lineage>
        <taxon>Eukaryota</taxon>
        <taxon>Sar</taxon>
        <taxon>Stramenopiles</taxon>
        <taxon>Oomycota</taxon>
        <taxon>Peronosporomycetes</taxon>
        <taxon>Peronosporales</taxon>
        <taxon>Peronosporaceae</taxon>
        <taxon>Phytophthora</taxon>
    </lineage>
</organism>
<dbReference type="Proteomes" id="UP000198211">
    <property type="component" value="Unassembled WGS sequence"/>
</dbReference>
<protein>
    <submittedName>
        <fullName evidence="1">Uncharacterized protein</fullName>
    </submittedName>
</protein>
<sequence length="83" mass="9563">MLQIKHAAKEKKHVPLDVLIIDQISMMTKYEGMKLDKLLHRNMQVENVPFGGNHIVLVEVTRNVRPYLVNLVNKTMPSTVKVE</sequence>
<reference evidence="2" key="1">
    <citation type="submission" date="2017-03" db="EMBL/GenBank/DDBJ databases">
        <title>Phytopthora megakarya and P. palmivora, two closely related causual agents of cacao black pod achieved similar genome size and gene model numbers by different mechanisms.</title>
        <authorList>
            <person name="Ali S."/>
            <person name="Shao J."/>
            <person name="Larry D.J."/>
            <person name="Kronmiller B."/>
            <person name="Shen D."/>
            <person name="Strem M.D."/>
            <person name="Melnick R.L."/>
            <person name="Guiltinan M.J."/>
            <person name="Tyler B.M."/>
            <person name="Meinhardt L.W."/>
            <person name="Bailey B.A."/>
        </authorList>
    </citation>
    <scope>NUCLEOTIDE SEQUENCE [LARGE SCALE GENOMIC DNA]</scope>
    <source>
        <strain evidence="2">zdho120</strain>
    </source>
</reference>